<accession>A0A7W6DMJ1</accession>
<dbReference type="EMBL" id="JACIEJ010000003">
    <property type="protein sequence ID" value="MBB3985329.1"/>
    <property type="molecule type" value="Genomic_DNA"/>
</dbReference>
<sequence length="43" mass="4647">MTIGGAVSPHSTKPVAKKLNIEADNEENSDRDDGLGACILWHR</sequence>
<dbReference type="Proteomes" id="UP000541426">
    <property type="component" value="Unassembled WGS sequence"/>
</dbReference>
<comment type="caution">
    <text evidence="2">The sequence shown here is derived from an EMBL/GenBank/DDBJ whole genome shotgun (WGS) entry which is preliminary data.</text>
</comment>
<feature type="region of interest" description="Disordered" evidence="1">
    <location>
        <begin position="1"/>
        <end position="34"/>
    </location>
</feature>
<name>A0A7W6DMJ1_9RHOB</name>
<evidence type="ECO:0000313" key="2">
    <source>
        <dbReference type="EMBL" id="MBB3985329.1"/>
    </source>
</evidence>
<evidence type="ECO:0000256" key="1">
    <source>
        <dbReference type="SAM" id="MobiDB-lite"/>
    </source>
</evidence>
<proteinExistence type="predicted"/>
<dbReference type="AlphaFoldDB" id="A0A7W6DMJ1"/>
<reference evidence="2 3" key="1">
    <citation type="submission" date="2020-08" db="EMBL/GenBank/DDBJ databases">
        <title>Genomic Encyclopedia of Type Strains, Phase IV (KMG-IV): sequencing the most valuable type-strain genomes for metagenomic binning, comparative biology and taxonomic classification.</title>
        <authorList>
            <person name="Goeker M."/>
        </authorList>
    </citation>
    <scope>NUCLEOTIDE SEQUENCE [LARGE SCALE GENOMIC DNA]</scope>
    <source>
        <strain evidence="2 3">DSM 102235</strain>
    </source>
</reference>
<gene>
    <name evidence="2" type="ORF">GGQ68_001658</name>
</gene>
<protein>
    <submittedName>
        <fullName evidence="2">Uncharacterized protein</fullName>
    </submittedName>
</protein>
<organism evidence="2 3">
    <name type="scientific">Sagittula marina</name>
    <dbReference type="NCBI Taxonomy" id="943940"/>
    <lineage>
        <taxon>Bacteria</taxon>
        <taxon>Pseudomonadati</taxon>
        <taxon>Pseudomonadota</taxon>
        <taxon>Alphaproteobacteria</taxon>
        <taxon>Rhodobacterales</taxon>
        <taxon>Roseobacteraceae</taxon>
        <taxon>Sagittula</taxon>
    </lineage>
</organism>
<evidence type="ECO:0000313" key="3">
    <source>
        <dbReference type="Proteomes" id="UP000541426"/>
    </source>
</evidence>
<keyword evidence="3" id="KW-1185">Reference proteome</keyword>